<dbReference type="Proteomes" id="UP001603013">
    <property type="component" value="Unassembled WGS sequence"/>
</dbReference>
<evidence type="ECO:0008006" key="4">
    <source>
        <dbReference type="Google" id="ProtNLM"/>
    </source>
</evidence>
<reference evidence="2 3" key="1">
    <citation type="submission" date="2024-10" db="EMBL/GenBank/DDBJ databases">
        <title>The Natural Products Discovery Center: Release of the First 8490 Sequenced Strains for Exploring Actinobacteria Biosynthetic Diversity.</title>
        <authorList>
            <person name="Kalkreuter E."/>
            <person name="Kautsar S.A."/>
            <person name="Yang D."/>
            <person name="Bader C.D."/>
            <person name="Teijaro C.N."/>
            <person name="Fluegel L."/>
            <person name="Davis C.M."/>
            <person name="Simpson J.R."/>
            <person name="Lauterbach L."/>
            <person name="Steele A.D."/>
            <person name="Gui C."/>
            <person name="Meng S."/>
            <person name="Li G."/>
            <person name="Viehrig K."/>
            <person name="Ye F."/>
            <person name="Su P."/>
            <person name="Kiefer A.F."/>
            <person name="Nichols A."/>
            <person name="Cepeda A.J."/>
            <person name="Yan W."/>
            <person name="Fan B."/>
            <person name="Jiang Y."/>
            <person name="Adhikari A."/>
            <person name="Zheng C.-J."/>
            <person name="Schuster L."/>
            <person name="Cowan T.M."/>
            <person name="Smanski M.J."/>
            <person name="Chevrette M.G."/>
            <person name="De Carvalho L.P.S."/>
            <person name="Shen B."/>
        </authorList>
    </citation>
    <scope>NUCLEOTIDE SEQUENCE [LARGE SCALE GENOMIC DNA]</scope>
    <source>
        <strain evidence="2 3">NPDC015755</strain>
    </source>
</reference>
<feature type="region of interest" description="Disordered" evidence="1">
    <location>
        <begin position="17"/>
        <end position="38"/>
    </location>
</feature>
<protein>
    <recommendedName>
        <fullName evidence="4">DUF2867 domain-containing protein</fullName>
    </recommendedName>
</protein>
<evidence type="ECO:0000256" key="1">
    <source>
        <dbReference type="SAM" id="MobiDB-lite"/>
    </source>
</evidence>
<proteinExistence type="predicted"/>
<name>A0ABW6YNU2_9ACTN</name>
<keyword evidence="3" id="KW-1185">Reference proteome</keyword>
<evidence type="ECO:0000313" key="3">
    <source>
        <dbReference type="Proteomes" id="UP001603013"/>
    </source>
</evidence>
<sequence length="197" mass="22702">MKTPLLELAPEELPRAVKEIKVEPGTNRSDHRDGANRDDRVLTVRQQHDVPQAIRAISPTDPDYIDIFTLITDDATHRSPEQWARAAFEDVAGIQGQFVWRVLLGLRLKRRASPDHVAGWRIADRCDRGIRLEARSWMMTGNLVIHVEDEKVSLATIVRYDRPFAARMWSPLSALHRRLAPDLLRDAHRVQQLTKRR</sequence>
<organism evidence="2 3">
    <name type="scientific">Streptomyces lateritius</name>
    <dbReference type="NCBI Taxonomy" id="67313"/>
    <lineage>
        <taxon>Bacteria</taxon>
        <taxon>Bacillati</taxon>
        <taxon>Actinomycetota</taxon>
        <taxon>Actinomycetes</taxon>
        <taxon>Kitasatosporales</taxon>
        <taxon>Streptomycetaceae</taxon>
        <taxon>Streptomyces</taxon>
    </lineage>
</organism>
<dbReference type="RefSeq" id="WP_391937839.1">
    <property type="nucleotide sequence ID" value="NZ_JBIBSM010000036.1"/>
</dbReference>
<dbReference type="EMBL" id="JBIBSM010000036">
    <property type="protein sequence ID" value="MFF8281081.1"/>
    <property type="molecule type" value="Genomic_DNA"/>
</dbReference>
<comment type="caution">
    <text evidence="2">The sequence shown here is derived from an EMBL/GenBank/DDBJ whole genome shotgun (WGS) entry which is preliminary data.</text>
</comment>
<accession>A0ABW6YNU2</accession>
<evidence type="ECO:0000313" key="2">
    <source>
        <dbReference type="EMBL" id="MFF8281081.1"/>
    </source>
</evidence>
<gene>
    <name evidence="2" type="ORF">ACF05T_34395</name>
</gene>